<dbReference type="GO" id="GO:0005737">
    <property type="term" value="C:cytoplasm"/>
    <property type="evidence" value="ECO:0007669"/>
    <property type="project" value="TreeGrafter"/>
</dbReference>
<gene>
    <name evidence="5" type="ORF">GTS_14120</name>
</gene>
<dbReference type="RefSeq" id="WP_137812933.1">
    <property type="nucleotide sequence ID" value="NZ_BJFL01000004.1"/>
</dbReference>
<dbReference type="OrthoDB" id="3402961at2"/>
<dbReference type="Gene3D" id="2.40.110.10">
    <property type="entry name" value="Butyryl-CoA Dehydrogenase, subunit A, domain 2"/>
    <property type="match status" value="1"/>
</dbReference>
<dbReference type="InterPro" id="IPR046373">
    <property type="entry name" value="Acyl-CoA_Oxase/DH_mid-dom_sf"/>
</dbReference>
<organism evidence="5 6">
    <name type="scientific">Gandjariella thermophila</name>
    <dbReference type="NCBI Taxonomy" id="1931992"/>
    <lineage>
        <taxon>Bacteria</taxon>
        <taxon>Bacillati</taxon>
        <taxon>Actinomycetota</taxon>
        <taxon>Actinomycetes</taxon>
        <taxon>Pseudonocardiales</taxon>
        <taxon>Pseudonocardiaceae</taxon>
        <taxon>Gandjariella</taxon>
    </lineage>
</organism>
<dbReference type="Pfam" id="PF08028">
    <property type="entry name" value="Acyl-CoA_dh_2"/>
    <property type="match status" value="1"/>
</dbReference>
<comment type="similarity">
    <text evidence="2">Belongs to the HpaH/HsaA monooxygenase family.</text>
</comment>
<accession>A0A4D4J5A7</accession>
<dbReference type="EMBL" id="BJFL01000004">
    <property type="protein sequence ID" value="GDY29779.1"/>
    <property type="molecule type" value="Genomic_DNA"/>
</dbReference>
<dbReference type="InterPro" id="IPR013107">
    <property type="entry name" value="Acyl-CoA_DH_C"/>
</dbReference>
<dbReference type="Pfam" id="PF02771">
    <property type="entry name" value="Acyl-CoA_dh_N"/>
    <property type="match status" value="1"/>
</dbReference>
<dbReference type="GO" id="GO:0016712">
    <property type="term" value="F:oxidoreductase activity, acting on paired donors, with incorporation or reduction of molecular oxygen, reduced flavin or flavoprotein as one donor, and incorporation of one atom of oxygen"/>
    <property type="evidence" value="ECO:0007669"/>
    <property type="project" value="TreeGrafter"/>
</dbReference>
<name>A0A4D4J5A7_9PSEU</name>
<dbReference type="AlphaFoldDB" id="A0A4D4J5A7"/>
<dbReference type="InterPro" id="IPR013786">
    <property type="entry name" value="AcylCoA_DH/ox_N"/>
</dbReference>
<reference evidence="6" key="1">
    <citation type="submission" date="2019-04" db="EMBL/GenBank/DDBJ databases">
        <title>Draft genome sequence of Pseudonocardiaceae bacterium SL3-2-4.</title>
        <authorList>
            <person name="Ningsih F."/>
            <person name="Yokota A."/>
            <person name="Sakai Y."/>
            <person name="Nanatani K."/>
            <person name="Yabe S."/>
            <person name="Oetari A."/>
            <person name="Sjamsuridzal W."/>
        </authorList>
    </citation>
    <scope>NUCLEOTIDE SEQUENCE [LARGE SCALE GENOMIC DNA]</scope>
    <source>
        <strain evidence="6">SL3-2-4</strain>
    </source>
</reference>
<dbReference type="GO" id="GO:0050660">
    <property type="term" value="F:flavin adenine dinucleotide binding"/>
    <property type="evidence" value="ECO:0007669"/>
    <property type="project" value="InterPro"/>
</dbReference>
<dbReference type="GO" id="GO:0033539">
    <property type="term" value="P:fatty acid beta-oxidation using acyl-CoA dehydrogenase"/>
    <property type="evidence" value="ECO:0007669"/>
    <property type="project" value="TreeGrafter"/>
</dbReference>
<feature type="domain" description="Acyl-CoA dehydrogenase C-terminal" evidence="4">
    <location>
        <begin position="239"/>
        <end position="369"/>
    </location>
</feature>
<comment type="caution">
    <text evidence="5">The sequence shown here is derived from an EMBL/GenBank/DDBJ whole genome shotgun (WGS) entry which is preliminary data.</text>
</comment>
<dbReference type="NCBIfam" id="NF045629">
    <property type="entry name" value="monooxsub_HsaA"/>
    <property type="match status" value="1"/>
</dbReference>
<dbReference type="InterPro" id="IPR037069">
    <property type="entry name" value="AcylCoA_DH/ox_N_sf"/>
</dbReference>
<dbReference type="CDD" id="cd01159">
    <property type="entry name" value="NcnH"/>
    <property type="match status" value="1"/>
</dbReference>
<evidence type="ECO:0000259" key="4">
    <source>
        <dbReference type="Pfam" id="PF08028"/>
    </source>
</evidence>
<evidence type="ECO:0000256" key="2">
    <source>
        <dbReference type="ARBA" id="ARBA00049661"/>
    </source>
</evidence>
<keyword evidence="1" id="KW-0560">Oxidoreductase</keyword>
<dbReference type="SUPFAM" id="SSF56645">
    <property type="entry name" value="Acyl-CoA dehydrogenase NM domain-like"/>
    <property type="match status" value="1"/>
</dbReference>
<evidence type="ECO:0000259" key="3">
    <source>
        <dbReference type="Pfam" id="PF02771"/>
    </source>
</evidence>
<dbReference type="PANTHER" id="PTHR48083">
    <property type="entry name" value="MEDIUM-CHAIN SPECIFIC ACYL-COA DEHYDROGENASE, MITOCHONDRIAL-RELATED"/>
    <property type="match status" value="1"/>
</dbReference>
<protein>
    <submittedName>
        <fullName evidence="5">Acyl-CoA dehydrogenase</fullName>
    </submittedName>
</protein>
<keyword evidence="6" id="KW-1185">Reference proteome</keyword>
<evidence type="ECO:0000313" key="5">
    <source>
        <dbReference type="EMBL" id="GDY29779.1"/>
    </source>
</evidence>
<dbReference type="InterPro" id="IPR009100">
    <property type="entry name" value="AcylCoA_DH/oxidase_NM_dom_sf"/>
</dbReference>
<dbReference type="Gene3D" id="1.20.140.10">
    <property type="entry name" value="Butyryl-CoA Dehydrogenase, subunit A, domain 3"/>
    <property type="match status" value="1"/>
</dbReference>
<dbReference type="PIRSF" id="PIRSF016578">
    <property type="entry name" value="HsaA"/>
    <property type="match status" value="1"/>
</dbReference>
<evidence type="ECO:0000313" key="6">
    <source>
        <dbReference type="Proteomes" id="UP000298860"/>
    </source>
</evidence>
<dbReference type="PANTHER" id="PTHR48083:SF19">
    <property type="entry name" value="FLAVIN-DEPENDENT MONOOXYGENASE, OXYGENASE SUBUNIT HSAA"/>
    <property type="match status" value="1"/>
</dbReference>
<dbReference type="SUPFAM" id="SSF47203">
    <property type="entry name" value="Acyl-CoA dehydrogenase C-terminal domain-like"/>
    <property type="match status" value="1"/>
</dbReference>
<sequence length="391" mass="42703">MSGQDAQKVIDGVRELLPVLRDRAQETEDARNVPDESMKSLTELGVFTMLQPRRYGGMEASPVDFYTVVKLVASVCGSTGWVTSVLGIHPWQLALFDARAQEEVWGEDTDVRVSSSYAPMGRAKPVDGGFSFSGRWSFSSGCAHATWAFLGGLVLGEDGNPVDFRTFLLPIADYTIDDVWHTVGLAGTGSNDIIVDDVFVPEYRTLSFTDTARCVCPGQEVNPAPLYKLPFASVFAPSIAVPVIGMAQGAYDAYVSYTRERVRASTGAKAADDVFGQVRIAEAARKIDLAWTMIERNVTEELELATAGEKIPMSLRMRVRRDQVSATGAAIEAVDRLFESAGGRALRLGTPIQRFWRDAHAGRVHAINDPEKTLAMYGQAELGIRVTDAWL</sequence>
<dbReference type="InterPro" id="IPR050741">
    <property type="entry name" value="Acyl-CoA_dehydrogenase"/>
</dbReference>
<dbReference type="GO" id="GO:0003995">
    <property type="term" value="F:acyl-CoA dehydrogenase activity"/>
    <property type="evidence" value="ECO:0007669"/>
    <property type="project" value="TreeGrafter"/>
</dbReference>
<dbReference type="InterPro" id="IPR054617">
    <property type="entry name" value="HsaA"/>
</dbReference>
<evidence type="ECO:0000256" key="1">
    <source>
        <dbReference type="ARBA" id="ARBA00023002"/>
    </source>
</evidence>
<feature type="domain" description="Acyl-CoA dehydrogenase/oxidase N-terminal" evidence="3">
    <location>
        <begin position="13"/>
        <end position="96"/>
    </location>
</feature>
<proteinExistence type="inferred from homology"/>
<dbReference type="Gene3D" id="1.10.540.10">
    <property type="entry name" value="Acyl-CoA dehydrogenase/oxidase, N-terminal domain"/>
    <property type="match status" value="1"/>
</dbReference>
<dbReference type="InterPro" id="IPR036250">
    <property type="entry name" value="AcylCo_DH-like_C"/>
</dbReference>
<dbReference type="Proteomes" id="UP000298860">
    <property type="component" value="Unassembled WGS sequence"/>
</dbReference>